<dbReference type="SUPFAM" id="SSF53597">
    <property type="entry name" value="Dihydrofolate reductase-like"/>
    <property type="match status" value="1"/>
</dbReference>
<dbReference type="CDD" id="cd00209">
    <property type="entry name" value="DHFR"/>
    <property type="match status" value="1"/>
</dbReference>
<dbReference type="GO" id="GO:0006730">
    <property type="term" value="P:one-carbon metabolic process"/>
    <property type="evidence" value="ECO:0007669"/>
    <property type="project" value="UniProtKB-KW"/>
</dbReference>
<keyword evidence="11" id="KW-1185">Reference proteome</keyword>
<dbReference type="GO" id="GO:0046452">
    <property type="term" value="P:dihydrofolate metabolic process"/>
    <property type="evidence" value="ECO:0007669"/>
    <property type="project" value="TreeGrafter"/>
</dbReference>
<dbReference type="UniPathway" id="UPA00077">
    <property type="reaction ID" value="UER00158"/>
</dbReference>
<evidence type="ECO:0000256" key="7">
    <source>
        <dbReference type="ARBA" id="ARBA00025067"/>
    </source>
</evidence>
<dbReference type="PRINTS" id="PR00070">
    <property type="entry name" value="DHFR"/>
</dbReference>
<dbReference type="EMBL" id="QTJU01000002">
    <property type="protein sequence ID" value="RFM28794.1"/>
    <property type="molecule type" value="Genomic_DNA"/>
</dbReference>
<dbReference type="GO" id="GO:0050661">
    <property type="term" value="F:NADP binding"/>
    <property type="evidence" value="ECO:0007669"/>
    <property type="project" value="InterPro"/>
</dbReference>
<accession>A0A3E1NLS1</accession>
<reference evidence="10 11" key="1">
    <citation type="submission" date="2018-08" db="EMBL/GenBank/DDBJ databases">
        <title>Chitinophagaceae sp. K23C18032701, a novel bacterium isolated from forest soil.</title>
        <authorList>
            <person name="Wang C."/>
        </authorList>
    </citation>
    <scope>NUCLEOTIDE SEQUENCE [LARGE SCALE GENOMIC DNA]</scope>
    <source>
        <strain evidence="10 11">K23C18032701</strain>
    </source>
</reference>
<evidence type="ECO:0000256" key="5">
    <source>
        <dbReference type="ARBA" id="ARBA00022857"/>
    </source>
</evidence>
<dbReference type="AlphaFoldDB" id="A0A3E1NLS1"/>
<dbReference type="InterPro" id="IPR001796">
    <property type="entry name" value="DHFR_dom"/>
</dbReference>
<dbReference type="GO" id="GO:0005829">
    <property type="term" value="C:cytosol"/>
    <property type="evidence" value="ECO:0007669"/>
    <property type="project" value="TreeGrafter"/>
</dbReference>
<protein>
    <recommendedName>
        <fullName evidence="3 8">Dihydrofolate reductase</fullName>
        <ecNumber evidence="3 8">1.5.1.3</ecNumber>
    </recommendedName>
</protein>
<gene>
    <name evidence="10" type="ORF">DXN05_08445</name>
</gene>
<keyword evidence="6 8" id="KW-0560">Oxidoreductase</keyword>
<evidence type="ECO:0000256" key="2">
    <source>
        <dbReference type="ARBA" id="ARBA00009539"/>
    </source>
</evidence>
<dbReference type="PROSITE" id="PS51330">
    <property type="entry name" value="DHFR_2"/>
    <property type="match status" value="1"/>
</dbReference>
<dbReference type="PANTHER" id="PTHR48069:SF3">
    <property type="entry name" value="DIHYDROFOLATE REDUCTASE"/>
    <property type="match status" value="1"/>
</dbReference>
<evidence type="ECO:0000313" key="11">
    <source>
        <dbReference type="Proteomes" id="UP000261284"/>
    </source>
</evidence>
<evidence type="ECO:0000259" key="9">
    <source>
        <dbReference type="PROSITE" id="PS51330"/>
    </source>
</evidence>
<evidence type="ECO:0000256" key="4">
    <source>
        <dbReference type="ARBA" id="ARBA00022563"/>
    </source>
</evidence>
<comment type="caution">
    <text evidence="10">The sequence shown here is derived from an EMBL/GenBank/DDBJ whole genome shotgun (WGS) entry which is preliminary data.</text>
</comment>
<evidence type="ECO:0000256" key="6">
    <source>
        <dbReference type="ARBA" id="ARBA00023002"/>
    </source>
</evidence>
<comment type="catalytic activity">
    <reaction evidence="8">
        <text>(6S)-5,6,7,8-tetrahydrofolate + NADP(+) = 7,8-dihydrofolate + NADPH + H(+)</text>
        <dbReference type="Rhea" id="RHEA:15009"/>
        <dbReference type="ChEBI" id="CHEBI:15378"/>
        <dbReference type="ChEBI" id="CHEBI:57451"/>
        <dbReference type="ChEBI" id="CHEBI:57453"/>
        <dbReference type="ChEBI" id="CHEBI:57783"/>
        <dbReference type="ChEBI" id="CHEBI:58349"/>
        <dbReference type="EC" id="1.5.1.3"/>
    </reaction>
</comment>
<feature type="domain" description="DHFR" evidence="9">
    <location>
        <begin position="2"/>
        <end position="163"/>
    </location>
</feature>
<dbReference type="GO" id="GO:0004146">
    <property type="term" value="F:dihydrofolate reductase activity"/>
    <property type="evidence" value="ECO:0007669"/>
    <property type="project" value="UniProtKB-EC"/>
</dbReference>
<keyword evidence="4 8" id="KW-0554">One-carbon metabolism</keyword>
<proteinExistence type="inferred from homology"/>
<dbReference type="InterPro" id="IPR024072">
    <property type="entry name" value="DHFR-like_dom_sf"/>
</dbReference>
<evidence type="ECO:0000313" key="10">
    <source>
        <dbReference type="EMBL" id="RFM28794.1"/>
    </source>
</evidence>
<organism evidence="10 11">
    <name type="scientific">Deminuibacter soli</name>
    <dbReference type="NCBI Taxonomy" id="2291815"/>
    <lineage>
        <taxon>Bacteria</taxon>
        <taxon>Pseudomonadati</taxon>
        <taxon>Bacteroidota</taxon>
        <taxon>Chitinophagia</taxon>
        <taxon>Chitinophagales</taxon>
        <taxon>Chitinophagaceae</taxon>
        <taxon>Deminuibacter</taxon>
    </lineage>
</organism>
<dbReference type="PIRSF" id="PIRSF000194">
    <property type="entry name" value="DHFR"/>
    <property type="match status" value="1"/>
</dbReference>
<dbReference type="RefSeq" id="WP_116846783.1">
    <property type="nucleotide sequence ID" value="NZ_QTJU01000002.1"/>
</dbReference>
<keyword evidence="5 8" id="KW-0521">NADP</keyword>
<sequence length="164" mass="18739">MIVSLIVAAAEDNAIGKNNELLWRLPNDLRFFKNKTWAMPVAMGRKTYESFKGEPLSGRLNIIITRSGNEWPGAVTVHNLKDALFLAQQHDYKELLVAGGGEIYREAMSLAGRIYLTRVHASFPEADTFFPALDERQWQLTANEDFAADEKHAYAYSFQTWERR</sequence>
<dbReference type="GO" id="GO:0046655">
    <property type="term" value="P:folic acid metabolic process"/>
    <property type="evidence" value="ECO:0007669"/>
    <property type="project" value="TreeGrafter"/>
</dbReference>
<evidence type="ECO:0000256" key="3">
    <source>
        <dbReference type="ARBA" id="ARBA00012856"/>
    </source>
</evidence>
<dbReference type="PANTHER" id="PTHR48069">
    <property type="entry name" value="DIHYDROFOLATE REDUCTASE"/>
    <property type="match status" value="1"/>
</dbReference>
<evidence type="ECO:0000256" key="1">
    <source>
        <dbReference type="ARBA" id="ARBA00004903"/>
    </source>
</evidence>
<comment type="function">
    <text evidence="7 8">Key enzyme in folate metabolism. Catalyzes an essential reaction for de novo glycine and purine synthesis, and for DNA precursor synthesis.</text>
</comment>
<comment type="pathway">
    <text evidence="1 8">Cofactor biosynthesis; tetrahydrofolate biosynthesis; 5,6,7,8-tetrahydrofolate from 7,8-dihydrofolate: step 1/1.</text>
</comment>
<dbReference type="InterPro" id="IPR012259">
    <property type="entry name" value="DHFR"/>
</dbReference>
<dbReference type="Pfam" id="PF00186">
    <property type="entry name" value="DHFR_1"/>
    <property type="match status" value="1"/>
</dbReference>
<dbReference type="OrthoDB" id="9804315at2"/>
<name>A0A3E1NLS1_9BACT</name>
<dbReference type="Proteomes" id="UP000261284">
    <property type="component" value="Unassembled WGS sequence"/>
</dbReference>
<evidence type="ECO:0000256" key="8">
    <source>
        <dbReference type="PIRNR" id="PIRNR000194"/>
    </source>
</evidence>
<dbReference type="EC" id="1.5.1.3" evidence="3 8"/>
<dbReference type="GO" id="GO:0046654">
    <property type="term" value="P:tetrahydrofolate biosynthetic process"/>
    <property type="evidence" value="ECO:0007669"/>
    <property type="project" value="UniProtKB-UniPathway"/>
</dbReference>
<comment type="similarity">
    <text evidence="2 8">Belongs to the dihydrofolate reductase family.</text>
</comment>
<dbReference type="Gene3D" id="3.40.430.10">
    <property type="entry name" value="Dihydrofolate Reductase, subunit A"/>
    <property type="match status" value="1"/>
</dbReference>